<gene>
    <name evidence="5" type="ORF">SAMN05216325_101276</name>
</gene>
<evidence type="ECO:0000313" key="5">
    <source>
        <dbReference type="EMBL" id="SEM72748.1"/>
    </source>
</evidence>
<keyword evidence="3" id="KW-0479">Metal-binding</keyword>
<comment type="cofactor">
    <cofactor evidence="1">
        <name>[3Fe-4S] cluster</name>
        <dbReference type="ChEBI" id="CHEBI:21137"/>
    </cofactor>
</comment>
<dbReference type="InterPro" id="IPR037024">
    <property type="entry name" value="NiFe_Hase_small_N_sf"/>
</dbReference>
<keyword evidence="3" id="KW-0411">Iron-sulfur</keyword>
<dbReference type="Gene3D" id="3.40.50.700">
    <property type="entry name" value="NADH:ubiquinone oxidoreductase-like, 20kDa subunit"/>
    <property type="match status" value="1"/>
</dbReference>
<sequence>MAERKIKIATTSLAGCFGCHMSFLDIDEKLVLLNDRIEFNRSPFTDIKQCSPSDIGLIEGGVCNADNVRVLREFRASCAILIAVGACAITGGVPAMRNYFDLRECLEEVYLNGTGVTNPQIPSDMELPLLLDKVYPVQEVVKIDYFLPGCPPSADAFLQMLVPLLDGQKPRLATDQLHYD</sequence>
<dbReference type="EMBL" id="FOCP01000001">
    <property type="protein sequence ID" value="SEM72748.1"/>
    <property type="molecule type" value="Genomic_DNA"/>
</dbReference>
<name>A0A1H8ASG4_9PROT</name>
<proteinExistence type="predicted"/>
<dbReference type="GO" id="GO:0051538">
    <property type="term" value="F:3 iron, 4 sulfur cluster binding"/>
    <property type="evidence" value="ECO:0007669"/>
    <property type="project" value="UniProtKB-KW"/>
</dbReference>
<dbReference type="Proteomes" id="UP000199459">
    <property type="component" value="Unassembled WGS sequence"/>
</dbReference>
<dbReference type="AlphaFoldDB" id="A0A1H8ASG4"/>
<dbReference type="GO" id="GO:0016491">
    <property type="term" value="F:oxidoreductase activity"/>
    <property type="evidence" value="ECO:0007669"/>
    <property type="project" value="UniProtKB-KW"/>
</dbReference>
<dbReference type="Pfam" id="PF01058">
    <property type="entry name" value="Oxidored_q6"/>
    <property type="match status" value="1"/>
</dbReference>
<dbReference type="InterPro" id="IPR051349">
    <property type="entry name" value="Hydrogenase_assoc-protein"/>
</dbReference>
<dbReference type="SUPFAM" id="SSF56770">
    <property type="entry name" value="HydA/Nqo6-like"/>
    <property type="match status" value="1"/>
</dbReference>
<organism evidence="5 6">
    <name type="scientific">Nitrosomonas marina</name>
    <dbReference type="NCBI Taxonomy" id="917"/>
    <lineage>
        <taxon>Bacteria</taxon>
        <taxon>Pseudomonadati</taxon>
        <taxon>Pseudomonadota</taxon>
        <taxon>Betaproteobacteria</taxon>
        <taxon>Nitrosomonadales</taxon>
        <taxon>Nitrosomonadaceae</taxon>
        <taxon>Nitrosomonas</taxon>
    </lineage>
</organism>
<dbReference type="PANTHER" id="PTHR42845">
    <property type="entry name" value="COENZYME F420-REDUCING HYDROGENASE, GAMMA SUBUNIT"/>
    <property type="match status" value="1"/>
</dbReference>
<dbReference type="InterPro" id="IPR006137">
    <property type="entry name" value="NADH_UbQ_OxRdtase-like_20kDa"/>
</dbReference>
<keyword evidence="3" id="KW-0408">Iron</keyword>
<evidence type="ECO:0000313" key="6">
    <source>
        <dbReference type="Proteomes" id="UP000199459"/>
    </source>
</evidence>
<evidence type="ECO:0000256" key="1">
    <source>
        <dbReference type="ARBA" id="ARBA00001927"/>
    </source>
</evidence>
<accession>A0A1H8ASG4</accession>
<dbReference type="STRING" id="917.SAMN05216326_11178"/>
<dbReference type="PANTHER" id="PTHR42845:SF1">
    <property type="entry name" value="HYDROGENASE SMALL SUBUNIT"/>
    <property type="match status" value="1"/>
</dbReference>
<evidence type="ECO:0000259" key="4">
    <source>
        <dbReference type="Pfam" id="PF01058"/>
    </source>
</evidence>
<evidence type="ECO:0000256" key="3">
    <source>
        <dbReference type="ARBA" id="ARBA00023291"/>
    </source>
</evidence>
<evidence type="ECO:0000256" key="2">
    <source>
        <dbReference type="ARBA" id="ARBA00023002"/>
    </source>
</evidence>
<keyword evidence="3" id="KW-0003">3Fe-4S</keyword>
<reference evidence="5 6" key="1">
    <citation type="submission" date="2016-10" db="EMBL/GenBank/DDBJ databases">
        <authorList>
            <person name="de Groot N.N."/>
        </authorList>
    </citation>
    <scope>NUCLEOTIDE SEQUENCE [LARGE SCALE GENOMIC DNA]</scope>
    <source>
        <strain evidence="5 6">Nm22</strain>
    </source>
</reference>
<protein>
    <submittedName>
        <fullName evidence="5">NAD-reducing hydrogenase small subunit</fullName>
    </submittedName>
</protein>
<feature type="domain" description="NADH:ubiquinone oxidoreductase-like 20kDa subunit" evidence="4">
    <location>
        <begin position="16"/>
        <end position="162"/>
    </location>
</feature>
<keyword evidence="2" id="KW-0560">Oxidoreductase</keyword>